<dbReference type="Proteomes" id="UP001221546">
    <property type="component" value="Chromosome"/>
</dbReference>
<accession>A0ABY8JK75</accession>
<sequence length="91" mass="9541">MHFAEGLLPGILQTQVGFFGGVHVILNFLVVVPQVQEISVILTSGLKASGLEYINAADLTGSAARDEDNDAAKIKIKNTPFIIGLSSTSTA</sequence>
<gene>
    <name evidence="1" type="ORF">QA636_05130</name>
</gene>
<proteinExistence type="predicted"/>
<protein>
    <submittedName>
        <fullName evidence="1">Uncharacterized protein</fullName>
    </submittedName>
</protein>
<evidence type="ECO:0000313" key="1">
    <source>
        <dbReference type="EMBL" id="WFU64931.1"/>
    </source>
</evidence>
<keyword evidence="2" id="KW-1185">Reference proteome</keyword>
<dbReference type="RefSeq" id="WP_141342788.1">
    <property type="nucleotide sequence ID" value="NZ_CP121646.1"/>
</dbReference>
<reference evidence="1 2" key="1">
    <citation type="submission" date="2023-04" db="EMBL/GenBank/DDBJ databases">
        <title>Australian commercial rhizobial inoculants.</title>
        <authorList>
            <person name="Kohlmeier M.G."/>
            <person name="O'Hara G.W."/>
            <person name="Colombi E."/>
            <person name="Ramsay J.P."/>
            <person name="Terpolilli J."/>
        </authorList>
    </citation>
    <scope>NUCLEOTIDE SEQUENCE [LARGE SCALE GENOMIC DNA]</scope>
    <source>
        <strain evidence="1 2">CB627</strain>
    </source>
</reference>
<dbReference type="EMBL" id="CP121646">
    <property type="protein sequence ID" value="WFU64931.1"/>
    <property type="molecule type" value="Genomic_DNA"/>
</dbReference>
<organism evidence="1 2">
    <name type="scientific">Bradyrhizobium brasilense</name>
    <dbReference type="NCBI Taxonomy" id="1419277"/>
    <lineage>
        <taxon>Bacteria</taxon>
        <taxon>Pseudomonadati</taxon>
        <taxon>Pseudomonadota</taxon>
        <taxon>Alphaproteobacteria</taxon>
        <taxon>Hyphomicrobiales</taxon>
        <taxon>Nitrobacteraceae</taxon>
        <taxon>Bradyrhizobium</taxon>
    </lineage>
</organism>
<evidence type="ECO:0000313" key="2">
    <source>
        <dbReference type="Proteomes" id="UP001221546"/>
    </source>
</evidence>
<name>A0ABY8JK75_9BRAD</name>